<feature type="compositionally biased region" description="Pro residues" evidence="1">
    <location>
        <begin position="734"/>
        <end position="743"/>
    </location>
</feature>
<keyword evidence="2" id="KW-0472">Membrane</keyword>
<dbReference type="PANTHER" id="PTHR38434">
    <property type="entry name" value="BLL2549 PROTEIN"/>
    <property type="match status" value="1"/>
</dbReference>
<comment type="caution">
    <text evidence="3">The sequence shown here is derived from an EMBL/GenBank/DDBJ whole genome shotgun (WGS) entry which is preliminary data.</text>
</comment>
<feature type="transmembrane region" description="Helical" evidence="2">
    <location>
        <begin position="243"/>
        <end position="262"/>
    </location>
</feature>
<feature type="transmembrane region" description="Helical" evidence="2">
    <location>
        <begin position="400"/>
        <end position="422"/>
    </location>
</feature>
<feature type="region of interest" description="Disordered" evidence="1">
    <location>
        <begin position="717"/>
        <end position="743"/>
    </location>
</feature>
<keyword evidence="2" id="KW-0812">Transmembrane</keyword>
<evidence type="ECO:0000313" key="3">
    <source>
        <dbReference type="EMBL" id="NMH91339.1"/>
    </source>
</evidence>
<evidence type="ECO:0000313" key="4">
    <source>
        <dbReference type="Proteomes" id="UP000586918"/>
    </source>
</evidence>
<feature type="transmembrane region" description="Helical" evidence="2">
    <location>
        <begin position="215"/>
        <end position="237"/>
    </location>
</feature>
<organism evidence="3 4">
    <name type="scientific">Pseudonocardia bannensis</name>
    <dbReference type="NCBI Taxonomy" id="630973"/>
    <lineage>
        <taxon>Bacteria</taxon>
        <taxon>Bacillati</taxon>
        <taxon>Actinomycetota</taxon>
        <taxon>Actinomycetes</taxon>
        <taxon>Pseudonocardiales</taxon>
        <taxon>Pseudonocardiaceae</taxon>
        <taxon>Pseudonocardia</taxon>
    </lineage>
</organism>
<evidence type="ECO:0000256" key="1">
    <source>
        <dbReference type="SAM" id="MobiDB-lite"/>
    </source>
</evidence>
<dbReference type="Pfam" id="PF10101">
    <property type="entry name" value="DUF2339"/>
    <property type="match status" value="1"/>
</dbReference>
<evidence type="ECO:0000256" key="2">
    <source>
        <dbReference type="SAM" id="Phobius"/>
    </source>
</evidence>
<feature type="transmembrane region" description="Helical" evidence="2">
    <location>
        <begin position="373"/>
        <end position="394"/>
    </location>
</feature>
<feature type="transmembrane region" description="Helical" evidence="2">
    <location>
        <begin position="665"/>
        <end position="684"/>
    </location>
</feature>
<feature type="transmembrane region" description="Helical" evidence="2">
    <location>
        <begin position="566"/>
        <end position="591"/>
    </location>
</feature>
<dbReference type="Proteomes" id="UP000586918">
    <property type="component" value="Unassembled WGS sequence"/>
</dbReference>
<reference evidence="3 4" key="1">
    <citation type="submission" date="2020-04" db="EMBL/GenBank/DDBJ databases">
        <authorList>
            <person name="Klaysubun C."/>
            <person name="Duangmal K."/>
            <person name="Lipun K."/>
        </authorList>
    </citation>
    <scope>NUCLEOTIDE SEQUENCE [LARGE SCALE GENOMIC DNA]</scope>
    <source>
        <strain evidence="3 4">DSM 45300</strain>
    </source>
</reference>
<feature type="compositionally biased region" description="Pro residues" evidence="1">
    <location>
        <begin position="49"/>
        <end position="62"/>
    </location>
</feature>
<feature type="transmembrane region" description="Helical" evidence="2">
    <location>
        <begin position="501"/>
        <end position="518"/>
    </location>
</feature>
<feature type="transmembrane region" description="Helical" evidence="2">
    <location>
        <begin position="298"/>
        <end position="319"/>
    </location>
</feature>
<feature type="transmembrane region" description="Helical" evidence="2">
    <location>
        <begin position="452"/>
        <end position="468"/>
    </location>
</feature>
<name>A0A848DFJ8_9PSEU</name>
<feature type="transmembrane region" description="Helical" evidence="2">
    <location>
        <begin position="632"/>
        <end position="653"/>
    </location>
</feature>
<keyword evidence="4" id="KW-1185">Reference proteome</keyword>
<dbReference type="RefSeq" id="WP_169411288.1">
    <property type="nucleotide sequence ID" value="NZ_JAAXKZ010000016.1"/>
</dbReference>
<feature type="compositionally biased region" description="Low complexity" evidence="1">
    <location>
        <begin position="724"/>
        <end position="733"/>
    </location>
</feature>
<feature type="transmembrane region" description="Helical" evidence="2">
    <location>
        <begin position="274"/>
        <end position="292"/>
    </location>
</feature>
<dbReference type="PANTHER" id="PTHR38434:SF1">
    <property type="entry name" value="BLL2549 PROTEIN"/>
    <property type="match status" value="1"/>
</dbReference>
<proteinExistence type="predicted"/>
<keyword evidence="2" id="KW-1133">Transmembrane helix</keyword>
<feature type="transmembrane region" description="Helical" evidence="2">
    <location>
        <begin position="475"/>
        <end position="495"/>
    </location>
</feature>
<feature type="transmembrane region" description="Helical" evidence="2">
    <location>
        <begin position="603"/>
        <end position="626"/>
    </location>
</feature>
<dbReference type="AlphaFoldDB" id="A0A848DFJ8"/>
<sequence length="743" mass="72847">MSVPMEREDRIAALAAELGRLGRRLDDMGTELISLSTGGATSEGTAPPVQQPAPAPPEPGRPAYPNAAHPGPAGPDAEADAGHPGAAYPGAGYPGAGYPDARYSGAAYPGAGYPGIAYAGAAYAGAGHLREAHPDAAYPGPARPDPADAGAGRPGATYPSIAHPGQWPPGYAQPGRPAPSTYPSYPGRYPVAHPGPARGPGPLRTWLSSLSGARLLAWTGAGVTLLGVVLLLALAASRGWFSPAGRVIAGAVLGVALVGVAVRLHRRESARTGALALAGTGIATLYLVVAASTALYGFLPAVAGLLLALLVAGGGLALADRWGSQLLAGGAVGGAAVLAPVVTGGFVPLLVGLVLALQVAALPVVLRRQWPWLAAVAAAGPVLFGSLTALVSSSGADRPWTVAAVAAVLVVGLVGAVVAARVVPVGRAAGLLVAAPVPALVASGAIGGWSGAAPAAGAALLLLLLAAWTRLDRVLRIAALAAGSVALFHATAVALDGAAETAVLLGQALVLVVVAAALRSRVPLVIGGAYGVVGVLAALATQVPPVALATFPAAPFLVGGRPQTSALVAGIGVSALVLAFAVAVMVSAARVGVLTADRRTAQLWVPAGLVALYGAAGLVLTVALLVSPDRTGFVAGHAVVSVSWTIVALVLLARGISRPALRVSGLVLVAAAVAKLILFDLVALDGIARVAAFLGAGLVLLAAGTRYARLVAEAETEDGGGPAAGPAGARGPVQGPPPPGPGR</sequence>
<feature type="region of interest" description="Disordered" evidence="1">
    <location>
        <begin position="32"/>
        <end position="86"/>
    </location>
</feature>
<feature type="transmembrane region" description="Helical" evidence="2">
    <location>
        <begin position="326"/>
        <end position="343"/>
    </location>
</feature>
<dbReference type="InterPro" id="IPR019286">
    <property type="entry name" value="DUF2339_TM"/>
</dbReference>
<feature type="compositionally biased region" description="Low complexity" evidence="1">
    <location>
        <begin position="63"/>
        <end position="86"/>
    </location>
</feature>
<accession>A0A848DFJ8</accession>
<feature type="compositionally biased region" description="Low complexity" evidence="1">
    <location>
        <begin position="147"/>
        <end position="156"/>
    </location>
</feature>
<feature type="compositionally biased region" description="Polar residues" evidence="1">
    <location>
        <begin position="33"/>
        <end position="44"/>
    </location>
</feature>
<feature type="transmembrane region" description="Helical" evidence="2">
    <location>
        <begin position="530"/>
        <end position="554"/>
    </location>
</feature>
<dbReference type="EMBL" id="JAAXKZ010000016">
    <property type="protein sequence ID" value="NMH91339.1"/>
    <property type="molecule type" value="Genomic_DNA"/>
</dbReference>
<feature type="transmembrane region" description="Helical" evidence="2">
    <location>
        <begin position="690"/>
        <end position="708"/>
    </location>
</feature>
<protein>
    <submittedName>
        <fullName evidence="3">DUF2339 domain-containing protein</fullName>
    </submittedName>
</protein>
<gene>
    <name evidence="3" type="ORF">HF519_06990</name>
</gene>
<feature type="region of interest" description="Disordered" evidence="1">
    <location>
        <begin position="134"/>
        <end position="187"/>
    </location>
</feature>